<dbReference type="AlphaFoldDB" id="W9G7P2"/>
<dbReference type="STRING" id="1386089.N865_06925"/>
<gene>
    <name evidence="1" type="ORF">N865_06925</name>
</gene>
<proteinExistence type="predicted"/>
<accession>W9G7P2</accession>
<evidence type="ECO:0000313" key="1">
    <source>
        <dbReference type="EMBL" id="EWT02025.1"/>
    </source>
</evidence>
<protein>
    <submittedName>
        <fullName evidence="1">Uncharacterized protein</fullName>
    </submittedName>
</protein>
<reference evidence="1 2" key="1">
    <citation type="submission" date="2013-08" db="EMBL/GenBank/DDBJ databases">
        <title>Intrasporangium oryzae NRRL B-24470.</title>
        <authorList>
            <person name="Liu H."/>
            <person name="Wang G."/>
        </authorList>
    </citation>
    <scope>NUCLEOTIDE SEQUENCE [LARGE SCALE GENOMIC DNA]</scope>
    <source>
        <strain evidence="1 2">NRRL B-24470</strain>
    </source>
</reference>
<dbReference type="EMBL" id="AWSA01000014">
    <property type="protein sequence ID" value="EWT02025.1"/>
    <property type="molecule type" value="Genomic_DNA"/>
</dbReference>
<dbReference type="GO" id="GO:0030246">
    <property type="term" value="F:carbohydrate binding"/>
    <property type="evidence" value="ECO:0007669"/>
    <property type="project" value="InterPro"/>
</dbReference>
<comment type="caution">
    <text evidence="1">The sequence shown here is derived from an EMBL/GenBank/DDBJ whole genome shotgun (WGS) entry which is preliminary data.</text>
</comment>
<dbReference type="Proteomes" id="UP000019489">
    <property type="component" value="Unassembled WGS sequence"/>
</dbReference>
<evidence type="ECO:0000313" key="2">
    <source>
        <dbReference type="Proteomes" id="UP000019489"/>
    </source>
</evidence>
<dbReference type="SUPFAM" id="SSF49452">
    <property type="entry name" value="Starch-binding domain-like"/>
    <property type="match status" value="1"/>
</dbReference>
<dbReference type="OrthoDB" id="4869913at2"/>
<keyword evidence="2" id="KW-1185">Reference proteome</keyword>
<dbReference type="InterPro" id="IPR013784">
    <property type="entry name" value="Carb-bd-like_fold"/>
</dbReference>
<organism evidence="1 2">
    <name type="scientific">Intrasporangium oryzae NRRL B-24470</name>
    <dbReference type="NCBI Taxonomy" id="1386089"/>
    <lineage>
        <taxon>Bacteria</taxon>
        <taxon>Bacillati</taxon>
        <taxon>Actinomycetota</taxon>
        <taxon>Actinomycetes</taxon>
        <taxon>Micrococcales</taxon>
        <taxon>Intrasporangiaceae</taxon>
        <taxon>Intrasporangium</taxon>
    </lineage>
</organism>
<sequence length="159" mass="17009">MTPRDELNGDDARLLERLGAIAEVIDPVPDPVVELGKAAFAFRNPELELLELVSSPPDLSVVRSSPGTSRLYFFEHGDISIDVEVTVRGGLGAMVGVVTDAHGPVLSGRSVTVETADSSTTVDVVEGRFTVANLALGLVRILLEHDGRPAFSTRWFEIG</sequence>
<name>W9G7P2_9MICO</name>
<dbReference type="RefSeq" id="WP_034803943.1">
    <property type="nucleotide sequence ID" value="NZ_AWSA01000014.1"/>
</dbReference>